<dbReference type="AlphaFoldDB" id="A0A9D1X6A0"/>
<dbReference type="Gene3D" id="3.30.230.10">
    <property type="match status" value="1"/>
</dbReference>
<evidence type="ECO:0000256" key="6">
    <source>
        <dbReference type="ARBA" id="ARBA00022884"/>
    </source>
</evidence>
<organism evidence="9 10">
    <name type="scientific">Candidatus Parabacteroides intestinipullorum</name>
    <dbReference type="NCBI Taxonomy" id="2838723"/>
    <lineage>
        <taxon>Bacteria</taxon>
        <taxon>Pseudomonadati</taxon>
        <taxon>Bacteroidota</taxon>
        <taxon>Bacteroidia</taxon>
        <taxon>Bacteroidales</taxon>
        <taxon>Tannerellaceae</taxon>
        <taxon>Parabacteroides</taxon>
    </lineage>
</organism>
<dbReference type="PANTHER" id="PTHR33992:SF1">
    <property type="entry name" value="RIBONUCLEASE P PROTEIN COMPONENT"/>
    <property type="match status" value="1"/>
</dbReference>
<evidence type="ECO:0000313" key="9">
    <source>
        <dbReference type="EMBL" id="HIX73504.1"/>
    </source>
</evidence>
<dbReference type="PROSITE" id="PS00648">
    <property type="entry name" value="RIBONUCLEASE_P"/>
    <property type="match status" value="1"/>
</dbReference>
<comment type="subunit">
    <text evidence="7">Consists of a catalytic RNA component (M1 or rnpB) and a protein subunit.</text>
</comment>
<dbReference type="GO" id="GO:0004526">
    <property type="term" value="F:ribonuclease P activity"/>
    <property type="evidence" value="ECO:0007669"/>
    <property type="project" value="UniProtKB-UniRule"/>
</dbReference>
<dbReference type="Pfam" id="PF00825">
    <property type="entry name" value="Ribonuclease_P"/>
    <property type="match status" value="1"/>
</dbReference>
<dbReference type="InterPro" id="IPR020539">
    <property type="entry name" value="RNase_P_CS"/>
</dbReference>
<dbReference type="GO" id="GO:0000049">
    <property type="term" value="F:tRNA binding"/>
    <property type="evidence" value="ECO:0007669"/>
    <property type="project" value="UniProtKB-UniRule"/>
</dbReference>
<evidence type="ECO:0000313" key="10">
    <source>
        <dbReference type="Proteomes" id="UP000886740"/>
    </source>
</evidence>
<sequence length="132" mass="15301">MPVMRHTLPKEERLSWKRHIDYLFEQGKSFIAYPLRVVYVVMEAGELKAPASFLVSVSKKKFKRAVKRNRVKRQVREAYRTRKADLFTTLDQNGKSLLVAFLYLEKETLPSSSIDKAMVKALRTLGEKVVAK</sequence>
<dbReference type="GO" id="GO:0001682">
    <property type="term" value="P:tRNA 5'-leader removal"/>
    <property type="evidence" value="ECO:0007669"/>
    <property type="project" value="UniProtKB-UniRule"/>
</dbReference>
<evidence type="ECO:0000256" key="7">
    <source>
        <dbReference type="HAMAP-Rule" id="MF_00227"/>
    </source>
</evidence>
<comment type="catalytic activity">
    <reaction evidence="7">
        <text>Endonucleolytic cleavage of RNA, removing 5'-extranucleotides from tRNA precursor.</text>
        <dbReference type="EC" id="3.1.26.5"/>
    </reaction>
</comment>
<dbReference type="Proteomes" id="UP000886740">
    <property type="component" value="Unassembled WGS sequence"/>
</dbReference>
<evidence type="ECO:0000256" key="3">
    <source>
        <dbReference type="ARBA" id="ARBA00022722"/>
    </source>
</evidence>
<dbReference type="GO" id="GO:0042781">
    <property type="term" value="F:3'-tRNA processing endoribonuclease activity"/>
    <property type="evidence" value="ECO:0007669"/>
    <property type="project" value="TreeGrafter"/>
</dbReference>
<keyword evidence="6 7" id="KW-0694">RNA-binding</keyword>
<keyword evidence="3 7" id="KW-0540">Nuclease</keyword>
<reference evidence="9" key="2">
    <citation type="submission" date="2021-04" db="EMBL/GenBank/DDBJ databases">
        <authorList>
            <person name="Gilroy R."/>
        </authorList>
    </citation>
    <scope>NUCLEOTIDE SEQUENCE</scope>
    <source>
        <strain evidence="9">ChiGjej6B6-14162</strain>
    </source>
</reference>
<dbReference type="SUPFAM" id="SSF54211">
    <property type="entry name" value="Ribosomal protein S5 domain 2-like"/>
    <property type="match status" value="1"/>
</dbReference>
<evidence type="ECO:0000256" key="4">
    <source>
        <dbReference type="ARBA" id="ARBA00022759"/>
    </source>
</evidence>
<dbReference type="EC" id="3.1.26.5" evidence="7 8"/>
<proteinExistence type="inferred from homology"/>
<protein>
    <recommendedName>
        <fullName evidence="7 8">Ribonuclease P protein component</fullName>
        <shortName evidence="7">RNase P protein</shortName>
        <shortName evidence="7">RNaseP protein</shortName>
        <ecNumber evidence="7 8">3.1.26.5</ecNumber>
    </recommendedName>
    <alternativeName>
        <fullName evidence="7">Protein C5</fullName>
    </alternativeName>
</protein>
<evidence type="ECO:0000256" key="1">
    <source>
        <dbReference type="ARBA" id="ARBA00002663"/>
    </source>
</evidence>
<dbReference type="InterPro" id="IPR020568">
    <property type="entry name" value="Ribosomal_Su5_D2-typ_SF"/>
</dbReference>
<keyword evidence="4 7" id="KW-0255">Endonuclease</keyword>
<dbReference type="GO" id="GO:0030677">
    <property type="term" value="C:ribonuclease P complex"/>
    <property type="evidence" value="ECO:0007669"/>
    <property type="project" value="TreeGrafter"/>
</dbReference>
<dbReference type="NCBIfam" id="TIGR00188">
    <property type="entry name" value="rnpA"/>
    <property type="match status" value="1"/>
</dbReference>
<comment type="caution">
    <text evidence="9">The sequence shown here is derived from an EMBL/GenBank/DDBJ whole genome shotgun (WGS) entry which is preliminary data.</text>
</comment>
<keyword evidence="2 7" id="KW-0819">tRNA processing</keyword>
<dbReference type="EMBL" id="DXEL01000003">
    <property type="protein sequence ID" value="HIX73504.1"/>
    <property type="molecule type" value="Genomic_DNA"/>
</dbReference>
<evidence type="ECO:0000256" key="5">
    <source>
        <dbReference type="ARBA" id="ARBA00022801"/>
    </source>
</evidence>
<dbReference type="HAMAP" id="MF_00227">
    <property type="entry name" value="RNase_P"/>
    <property type="match status" value="1"/>
</dbReference>
<dbReference type="InterPro" id="IPR000100">
    <property type="entry name" value="RNase_P"/>
</dbReference>
<dbReference type="PANTHER" id="PTHR33992">
    <property type="entry name" value="RIBONUCLEASE P PROTEIN COMPONENT"/>
    <property type="match status" value="1"/>
</dbReference>
<keyword evidence="5 7" id="KW-0378">Hydrolase</keyword>
<evidence type="ECO:0000256" key="8">
    <source>
        <dbReference type="NCBIfam" id="TIGR00188"/>
    </source>
</evidence>
<comment type="function">
    <text evidence="1 7">RNaseP catalyzes the removal of the 5'-leader sequence from pre-tRNA to produce the mature 5'-terminus. It can also cleave other RNA substrates such as 4.5S RNA. The protein component plays an auxiliary but essential role in vivo by binding to the 5'-leader sequence and broadening the substrate specificity of the ribozyme.</text>
</comment>
<comment type="similarity">
    <text evidence="7">Belongs to the RnpA family.</text>
</comment>
<evidence type="ECO:0000256" key="2">
    <source>
        <dbReference type="ARBA" id="ARBA00022694"/>
    </source>
</evidence>
<dbReference type="InterPro" id="IPR014721">
    <property type="entry name" value="Ribsml_uS5_D2-typ_fold_subgr"/>
</dbReference>
<accession>A0A9D1X6A0</accession>
<reference evidence="9" key="1">
    <citation type="journal article" date="2021" name="PeerJ">
        <title>Extensive microbial diversity within the chicken gut microbiome revealed by metagenomics and culture.</title>
        <authorList>
            <person name="Gilroy R."/>
            <person name="Ravi A."/>
            <person name="Getino M."/>
            <person name="Pursley I."/>
            <person name="Horton D.L."/>
            <person name="Alikhan N.F."/>
            <person name="Baker D."/>
            <person name="Gharbi K."/>
            <person name="Hall N."/>
            <person name="Watson M."/>
            <person name="Adriaenssens E.M."/>
            <person name="Foster-Nyarko E."/>
            <person name="Jarju S."/>
            <person name="Secka A."/>
            <person name="Antonio M."/>
            <person name="Oren A."/>
            <person name="Chaudhuri R.R."/>
            <person name="La Ragione R."/>
            <person name="Hildebrand F."/>
            <person name="Pallen M.J."/>
        </authorList>
    </citation>
    <scope>NUCLEOTIDE SEQUENCE</scope>
    <source>
        <strain evidence="9">ChiGjej6B6-14162</strain>
    </source>
</reference>
<name>A0A9D1X6A0_9BACT</name>
<gene>
    <name evidence="7 9" type="primary">rnpA</name>
    <name evidence="9" type="ORF">H9977_00365</name>
</gene>